<dbReference type="EMBL" id="BK014706">
    <property type="protein sequence ID" value="DAD68695.1"/>
    <property type="molecule type" value="Genomic_DNA"/>
</dbReference>
<reference evidence="1" key="1">
    <citation type="journal article" date="2021" name="Proc. Natl. Acad. Sci. U.S.A.">
        <title>A Catalog of Tens of Thousands of Viruses from Human Metagenomes Reveals Hidden Associations with Chronic Diseases.</title>
        <authorList>
            <person name="Tisza M.J."/>
            <person name="Buck C.B."/>
        </authorList>
    </citation>
    <scope>NUCLEOTIDE SEQUENCE</scope>
    <source>
        <strain evidence="1">CtlXU33</strain>
    </source>
</reference>
<proteinExistence type="predicted"/>
<name>A0A8S5LFJ7_9CAUD</name>
<organism evidence="1">
    <name type="scientific">Siphoviridae sp. ctlXU33</name>
    <dbReference type="NCBI Taxonomy" id="2823598"/>
    <lineage>
        <taxon>Viruses</taxon>
        <taxon>Duplodnaviria</taxon>
        <taxon>Heunggongvirae</taxon>
        <taxon>Uroviricota</taxon>
        <taxon>Caudoviricetes</taxon>
    </lineage>
</organism>
<accession>A0A8S5LFJ7</accession>
<protein>
    <submittedName>
        <fullName evidence="1">Uncharacterized protein</fullName>
    </submittedName>
</protein>
<evidence type="ECO:0000313" key="1">
    <source>
        <dbReference type="EMBL" id="DAD68695.1"/>
    </source>
</evidence>
<sequence>MKYTVFYKPDGTVISTATEQADIETIKIGTFEVPDGNVIDSIDTSKKEHTAVSHATPMTNAAELAAVKKQTEIISSSLAELTDVVMNGGSKA</sequence>